<dbReference type="GO" id="GO:0005886">
    <property type="term" value="C:plasma membrane"/>
    <property type="evidence" value="ECO:0007669"/>
    <property type="project" value="UniProtKB-SubCell"/>
</dbReference>
<dbReference type="CDD" id="cd03228">
    <property type="entry name" value="ABCC_MRP_Like"/>
    <property type="match status" value="1"/>
</dbReference>
<dbReference type="GO" id="GO:0005524">
    <property type="term" value="F:ATP binding"/>
    <property type="evidence" value="ECO:0007669"/>
    <property type="project" value="UniProtKB-KW"/>
</dbReference>
<dbReference type="GO" id="GO:0016887">
    <property type="term" value="F:ATP hydrolysis activity"/>
    <property type="evidence" value="ECO:0007669"/>
    <property type="project" value="InterPro"/>
</dbReference>
<keyword evidence="2 7" id="KW-0812">Transmembrane</keyword>
<dbReference type="Pfam" id="PF00664">
    <property type="entry name" value="ABC_membrane"/>
    <property type="match status" value="1"/>
</dbReference>
<evidence type="ECO:0000313" key="10">
    <source>
        <dbReference type="EMBL" id="WDE02432.1"/>
    </source>
</evidence>
<dbReference type="InterPro" id="IPR027417">
    <property type="entry name" value="P-loop_NTPase"/>
</dbReference>
<comment type="subcellular location">
    <subcellularLocation>
        <location evidence="1">Cell membrane</location>
        <topology evidence="1">Multi-pass membrane protein</topology>
    </subcellularLocation>
</comment>
<evidence type="ECO:0000259" key="9">
    <source>
        <dbReference type="PROSITE" id="PS50929"/>
    </source>
</evidence>
<gene>
    <name evidence="10" type="ORF">SG35_028895</name>
</gene>
<dbReference type="InterPro" id="IPR017871">
    <property type="entry name" value="ABC_transporter-like_CS"/>
</dbReference>
<reference evidence="10 11" key="2">
    <citation type="journal article" date="2022" name="Mar. Drugs">
        <title>Bioassay-Guided Fractionation Leads to the Detection of Cholic Acid Generated by the Rare Thalassomonas sp.</title>
        <authorList>
            <person name="Pheiffer F."/>
            <person name="Schneider Y.K."/>
            <person name="Hansen E.H."/>
            <person name="Andersen J.H."/>
            <person name="Isaksson J."/>
            <person name="Busche T."/>
            <person name="R C."/>
            <person name="Kalinowski J."/>
            <person name="Zyl L.V."/>
            <person name="Trindade M."/>
        </authorList>
    </citation>
    <scope>NUCLEOTIDE SEQUENCE [LARGE SCALE GENOMIC DNA]</scope>
    <source>
        <strain evidence="10 11">A5K-106</strain>
    </source>
</reference>
<feature type="transmembrane region" description="Helical" evidence="7">
    <location>
        <begin position="164"/>
        <end position="182"/>
    </location>
</feature>
<sequence length="553" mass="61036">MDKSSGDTQSLWQLLSPHKPDRKSFVYLGLLVVITTALELVLPLYSSHLIDSIGANGVGTAVVLGLIALVLFTAVFEAVLAWFGGRLGHRISFRLRYSLIGRLLHSQSQSLDQEHSAELSARVVNDSKEVKSVLAEDLTGLLSGLISLVAVITIMFVLDWRLTLVLVTCVLAGFILITPIALMMNNIGKATQAAEANLLKHVTEWLRYGKLVKSHNAGGELHKRSQDLLDECFTQEMRATKVLSLIGPISNLVLMLSMIAILAFSAYWLEQGTMTLGTVTAFLLYLFGLTFPLMAMAMFFSNLNKASGAATRLSEISRLPTEPSEAPLVLENITDLAVKDLCFVRDDKTILNQVNYQFPASGLSIVLGESGSGKSTLLNQFLGFYPETHTSVFINGKTLDEYNLSSVRQSIAWVDQEPKLLHASIRDNLTLGLKQQLTDDEVFNALKSVGLHAWLERINHDLRLMVSEQSHQFSGGEKQRFAIARAILRQAKVLLLDEPTSALDDSNKVELMILLRKLADKMRVIMISHHLDLIEPEDNVIEMAAGEIINSNS</sequence>
<dbReference type="Gene3D" id="1.20.1560.10">
    <property type="entry name" value="ABC transporter type 1, transmembrane domain"/>
    <property type="match status" value="1"/>
</dbReference>
<dbReference type="SUPFAM" id="SSF52540">
    <property type="entry name" value="P-loop containing nucleoside triphosphate hydrolases"/>
    <property type="match status" value="1"/>
</dbReference>
<dbReference type="InterPro" id="IPR011527">
    <property type="entry name" value="ABC1_TM_dom"/>
</dbReference>
<keyword evidence="5 7" id="KW-1133">Transmembrane helix</keyword>
<dbReference type="InterPro" id="IPR039421">
    <property type="entry name" value="Type_1_exporter"/>
</dbReference>
<feature type="domain" description="ABC transmembrane type-1" evidence="9">
    <location>
        <begin position="30"/>
        <end position="305"/>
    </location>
</feature>
<dbReference type="EMBL" id="CP059736">
    <property type="protein sequence ID" value="WDE02432.1"/>
    <property type="molecule type" value="Genomic_DNA"/>
</dbReference>
<dbReference type="SUPFAM" id="SSF90123">
    <property type="entry name" value="ABC transporter transmembrane region"/>
    <property type="match status" value="1"/>
</dbReference>
<evidence type="ECO:0000256" key="1">
    <source>
        <dbReference type="ARBA" id="ARBA00004651"/>
    </source>
</evidence>
<reference evidence="10 11" key="1">
    <citation type="journal article" date="2015" name="Genome Announc.">
        <title>Draft Genome Sequences of Marine Isolates of Thalassomonas viridans and Thalassomonas actiniarum.</title>
        <authorList>
            <person name="Olonade I."/>
            <person name="van Zyl L.J."/>
            <person name="Trindade M."/>
        </authorList>
    </citation>
    <scope>NUCLEOTIDE SEQUENCE [LARGE SCALE GENOMIC DNA]</scope>
    <source>
        <strain evidence="10 11">A5K-106</strain>
    </source>
</reference>
<evidence type="ECO:0000313" key="11">
    <source>
        <dbReference type="Proteomes" id="UP000032568"/>
    </source>
</evidence>
<keyword evidence="4 10" id="KW-0067">ATP-binding</keyword>
<dbReference type="RefSeq" id="WP_044832647.1">
    <property type="nucleotide sequence ID" value="NZ_CP059736.1"/>
</dbReference>
<dbReference type="PROSITE" id="PS00211">
    <property type="entry name" value="ABC_TRANSPORTER_1"/>
    <property type="match status" value="1"/>
</dbReference>
<feature type="transmembrane region" description="Helical" evidence="7">
    <location>
        <begin position="25"/>
        <end position="46"/>
    </location>
</feature>
<dbReference type="SMART" id="SM00382">
    <property type="entry name" value="AAA"/>
    <property type="match status" value="1"/>
</dbReference>
<keyword evidence="3" id="KW-0547">Nucleotide-binding</keyword>
<keyword evidence="11" id="KW-1185">Reference proteome</keyword>
<dbReference type="InterPro" id="IPR036640">
    <property type="entry name" value="ABC1_TM_sf"/>
</dbReference>
<dbReference type="CDD" id="cd18551">
    <property type="entry name" value="ABC_6TM_LmrA_like"/>
    <property type="match status" value="1"/>
</dbReference>
<dbReference type="KEGG" id="tact:SG35_028895"/>
<dbReference type="AlphaFoldDB" id="A0AAE9YZE4"/>
<dbReference type="PANTHER" id="PTHR43394">
    <property type="entry name" value="ATP-DEPENDENT PERMEASE MDL1, MITOCHONDRIAL"/>
    <property type="match status" value="1"/>
</dbReference>
<dbReference type="PROSITE" id="PS50929">
    <property type="entry name" value="ABC_TM1F"/>
    <property type="match status" value="1"/>
</dbReference>
<accession>A0AAE9YZE4</accession>
<dbReference type="PANTHER" id="PTHR43394:SF1">
    <property type="entry name" value="ATP-BINDING CASSETTE SUB-FAMILY B MEMBER 10, MITOCHONDRIAL"/>
    <property type="match status" value="1"/>
</dbReference>
<feature type="transmembrane region" description="Helical" evidence="7">
    <location>
        <begin position="281"/>
        <end position="303"/>
    </location>
</feature>
<dbReference type="PROSITE" id="PS50893">
    <property type="entry name" value="ABC_TRANSPORTER_2"/>
    <property type="match status" value="1"/>
</dbReference>
<feature type="transmembrane region" description="Helical" evidence="7">
    <location>
        <begin position="58"/>
        <end position="84"/>
    </location>
</feature>
<dbReference type="Pfam" id="PF00005">
    <property type="entry name" value="ABC_tran"/>
    <property type="match status" value="1"/>
</dbReference>
<feature type="transmembrane region" description="Helical" evidence="7">
    <location>
        <begin position="245"/>
        <end position="269"/>
    </location>
</feature>
<feature type="domain" description="ABC transporter" evidence="8">
    <location>
        <begin position="336"/>
        <end position="553"/>
    </location>
</feature>
<organism evidence="10 11">
    <name type="scientific">Thalassomonas actiniarum</name>
    <dbReference type="NCBI Taxonomy" id="485447"/>
    <lineage>
        <taxon>Bacteria</taxon>
        <taxon>Pseudomonadati</taxon>
        <taxon>Pseudomonadota</taxon>
        <taxon>Gammaproteobacteria</taxon>
        <taxon>Alteromonadales</taxon>
        <taxon>Colwelliaceae</taxon>
        <taxon>Thalassomonas</taxon>
    </lineage>
</organism>
<keyword evidence="6 7" id="KW-0472">Membrane</keyword>
<evidence type="ECO:0000256" key="6">
    <source>
        <dbReference type="ARBA" id="ARBA00023136"/>
    </source>
</evidence>
<evidence type="ECO:0000256" key="7">
    <source>
        <dbReference type="SAM" id="Phobius"/>
    </source>
</evidence>
<dbReference type="InterPro" id="IPR003593">
    <property type="entry name" value="AAA+_ATPase"/>
</dbReference>
<name>A0AAE9YZE4_9GAMM</name>
<dbReference type="GO" id="GO:0015421">
    <property type="term" value="F:ABC-type oligopeptide transporter activity"/>
    <property type="evidence" value="ECO:0007669"/>
    <property type="project" value="TreeGrafter"/>
</dbReference>
<evidence type="ECO:0000259" key="8">
    <source>
        <dbReference type="PROSITE" id="PS50893"/>
    </source>
</evidence>
<evidence type="ECO:0000256" key="4">
    <source>
        <dbReference type="ARBA" id="ARBA00022840"/>
    </source>
</evidence>
<dbReference type="Proteomes" id="UP000032568">
    <property type="component" value="Chromosome pTact"/>
</dbReference>
<feature type="transmembrane region" description="Helical" evidence="7">
    <location>
        <begin position="138"/>
        <end position="158"/>
    </location>
</feature>
<protein>
    <submittedName>
        <fullName evidence="10">ABC transporter ATP-binding protein</fullName>
    </submittedName>
</protein>
<evidence type="ECO:0000256" key="2">
    <source>
        <dbReference type="ARBA" id="ARBA00022692"/>
    </source>
</evidence>
<dbReference type="Gene3D" id="3.40.50.300">
    <property type="entry name" value="P-loop containing nucleotide triphosphate hydrolases"/>
    <property type="match status" value="1"/>
</dbReference>
<evidence type="ECO:0000256" key="5">
    <source>
        <dbReference type="ARBA" id="ARBA00022989"/>
    </source>
</evidence>
<evidence type="ECO:0000256" key="3">
    <source>
        <dbReference type="ARBA" id="ARBA00022741"/>
    </source>
</evidence>
<proteinExistence type="predicted"/>
<dbReference type="InterPro" id="IPR003439">
    <property type="entry name" value="ABC_transporter-like_ATP-bd"/>
</dbReference>